<gene>
    <name evidence="1" type="ORF">ACFFNY_21620</name>
</gene>
<accession>A0ABV5W1Q9</accession>
<dbReference type="RefSeq" id="WP_344914193.1">
    <property type="nucleotide sequence ID" value="NZ_BAAAYO010000013.1"/>
</dbReference>
<comment type="caution">
    <text evidence="1">The sequence shown here is derived from an EMBL/GenBank/DDBJ whole genome shotgun (WGS) entry which is preliminary data.</text>
</comment>
<proteinExistence type="predicted"/>
<evidence type="ECO:0008006" key="3">
    <source>
        <dbReference type="Google" id="ProtNLM"/>
    </source>
</evidence>
<dbReference type="Proteomes" id="UP001589619">
    <property type="component" value="Unassembled WGS sequence"/>
</dbReference>
<sequence>MEMYLLIIVLLLLVLAIVQIRIAWLLSRQVRQNKEVEDAVYRLIEVTKENTKGTGLQ</sequence>
<keyword evidence="2" id="KW-1185">Reference proteome</keyword>
<evidence type="ECO:0000313" key="2">
    <source>
        <dbReference type="Proteomes" id="UP001589619"/>
    </source>
</evidence>
<dbReference type="EMBL" id="JBHMAG010000014">
    <property type="protein sequence ID" value="MFB9754176.1"/>
    <property type="molecule type" value="Genomic_DNA"/>
</dbReference>
<evidence type="ECO:0000313" key="1">
    <source>
        <dbReference type="EMBL" id="MFB9754176.1"/>
    </source>
</evidence>
<protein>
    <recommendedName>
        <fullName evidence="3">DUF4083 domain-containing protein</fullName>
    </recommendedName>
</protein>
<reference evidence="1 2" key="1">
    <citation type="submission" date="2024-09" db="EMBL/GenBank/DDBJ databases">
        <authorList>
            <person name="Sun Q."/>
            <person name="Mori K."/>
        </authorList>
    </citation>
    <scope>NUCLEOTIDE SEQUENCE [LARGE SCALE GENOMIC DNA]</scope>
    <source>
        <strain evidence="1 2">JCM 12520</strain>
    </source>
</reference>
<organism evidence="1 2">
    <name type="scientific">Paenibacillus hodogayensis</name>
    <dbReference type="NCBI Taxonomy" id="279208"/>
    <lineage>
        <taxon>Bacteria</taxon>
        <taxon>Bacillati</taxon>
        <taxon>Bacillota</taxon>
        <taxon>Bacilli</taxon>
        <taxon>Bacillales</taxon>
        <taxon>Paenibacillaceae</taxon>
        <taxon>Paenibacillus</taxon>
    </lineage>
</organism>
<name>A0ABV5W1Q9_9BACL</name>